<protein>
    <submittedName>
        <fullName evidence="2">CIC11C00000000603</fullName>
    </submittedName>
</protein>
<dbReference type="EMBL" id="LT635768">
    <property type="protein sequence ID" value="SGZ57257.1"/>
    <property type="molecule type" value="Genomic_DNA"/>
</dbReference>
<keyword evidence="1" id="KW-0732">Signal</keyword>
<organism evidence="2 3">
    <name type="scientific">Sungouiella intermedia</name>
    <dbReference type="NCBI Taxonomy" id="45354"/>
    <lineage>
        <taxon>Eukaryota</taxon>
        <taxon>Fungi</taxon>
        <taxon>Dikarya</taxon>
        <taxon>Ascomycota</taxon>
        <taxon>Saccharomycotina</taxon>
        <taxon>Pichiomycetes</taxon>
        <taxon>Metschnikowiaceae</taxon>
        <taxon>Sungouiella</taxon>
    </lineage>
</organism>
<evidence type="ECO:0000313" key="3">
    <source>
        <dbReference type="Proteomes" id="UP000182259"/>
    </source>
</evidence>
<reference evidence="2 3" key="1">
    <citation type="submission" date="2016-10" db="EMBL/GenBank/DDBJ databases">
        <authorList>
            <person name="de Groot N.N."/>
        </authorList>
    </citation>
    <scope>NUCLEOTIDE SEQUENCE [LARGE SCALE GENOMIC DNA]</scope>
    <source>
        <strain evidence="2 3">PYCC 4715</strain>
    </source>
</reference>
<dbReference type="AlphaFoldDB" id="A0A1L0C0Y1"/>
<feature type="chain" id="PRO_5012814830" evidence="1">
    <location>
        <begin position="19"/>
        <end position="204"/>
    </location>
</feature>
<evidence type="ECO:0000313" key="2">
    <source>
        <dbReference type="EMBL" id="SGZ57257.1"/>
    </source>
</evidence>
<feature type="signal peptide" evidence="1">
    <location>
        <begin position="1"/>
        <end position="18"/>
    </location>
</feature>
<sequence length="204" mass="23167">MHITFLINLLVFVSTINAFPLWKRLYRPSSPVFSVIAHHEGKVFQYHLLKWDGTDLVLNTDEQAFFGRVRASEGYILNLPGSNKTANSTQGLADTTNVYVDPKTYKLSTTKSPLNSTTGFGIDAQKLTYKNSTEFLACPGNSYRGEYYVYWGNNNKTVCPNDARGYTIDLIVQTDATINYNPETNNRNLTIPPISNKRKRFFFL</sequence>
<gene>
    <name evidence="2" type="ORF">SAMEA4029009_CIC11G00000000603</name>
</gene>
<dbReference type="Proteomes" id="UP000182259">
    <property type="component" value="Chromosome V"/>
</dbReference>
<proteinExistence type="predicted"/>
<accession>A0A1L0C0Y1</accession>
<name>A0A1L0C0Y1_9ASCO</name>
<evidence type="ECO:0000256" key="1">
    <source>
        <dbReference type="SAM" id="SignalP"/>
    </source>
</evidence>